<gene>
    <name evidence="3" type="ORF">Prubr_64210</name>
</gene>
<dbReference type="AlphaFoldDB" id="A0A810N8P1"/>
<feature type="domain" description="CHAT" evidence="2">
    <location>
        <begin position="745"/>
        <end position="1023"/>
    </location>
</feature>
<proteinExistence type="predicted"/>
<reference evidence="3" key="1">
    <citation type="submission" date="2020-08" db="EMBL/GenBank/DDBJ databases">
        <title>Whole genome shotgun sequence of Polymorphospora rubra NBRC 101157.</title>
        <authorList>
            <person name="Komaki H."/>
            <person name="Tamura T."/>
        </authorList>
    </citation>
    <scope>NUCLEOTIDE SEQUENCE</scope>
    <source>
        <strain evidence="3">NBRC 101157</strain>
    </source>
</reference>
<protein>
    <submittedName>
        <fullName evidence="3">CHAT domain-containing protein</fullName>
    </submittedName>
</protein>
<dbReference type="Proteomes" id="UP000680866">
    <property type="component" value="Chromosome"/>
</dbReference>
<name>A0A810N8P1_9ACTN</name>
<dbReference type="KEGG" id="pry:Prubr_64210"/>
<organism evidence="3 4">
    <name type="scientific">Polymorphospora rubra</name>
    <dbReference type="NCBI Taxonomy" id="338584"/>
    <lineage>
        <taxon>Bacteria</taxon>
        <taxon>Bacillati</taxon>
        <taxon>Actinomycetota</taxon>
        <taxon>Actinomycetes</taxon>
        <taxon>Micromonosporales</taxon>
        <taxon>Micromonosporaceae</taxon>
        <taxon>Polymorphospora</taxon>
    </lineage>
</organism>
<evidence type="ECO:0000313" key="3">
    <source>
        <dbReference type="EMBL" id="BCJ69400.1"/>
    </source>
</evidence>
<dbReference type="EMBL" id="AP023359">
    <property type="protein sequence ID" value="BCJ69400.1"/>
    <property type="molecule type" value="Genomic_DNA"/>
</dbReference>
<sequence length="1024" mass="108465">MTAPDSTDPFTHGLALNDEGMDLRERFQATGSDADLDAAIETVRRAEALIDAGGSGGTAHGTVLSNLGSMLATKAYRTGRPKLLEEAIVHLRRAITCTAETTHDRAARSANLGQALAVQASLNGDPTTVAEGLALLEEALRVSDPDDPVRAVAASAYAMGLRVRAELTGAPAHPAAEVPDPYAVPDTLPDDADPDQVAAVLTNVGLARLQSADPAERDTAIAEALDLAARAVAAMTPARADSATTAGHLVTLALRHYHRTGRLSELDRAVALGDALTDRLPAGLRPMLLVNMALALDLRSRRSASLADATRAVALCERAAQETADSPQVAATVALNHAICLENRWRLANDPRDLVQARRILTRVAGTAPAPAVRGHAAMNLAALHLARAEHTAEQAAQARPAPTGSGIAGRVAHRAGKLYRTALSRLSAVGDIDHAIGYATQAAAELPTDWDGYGTVLLNLARAHVARWRRDGRPADLEQATDTYRRLVDLDSEAPLRRIIAGQEWGDLAAGTGAWPTAHQAYRRAVTLLPMFATWRADRRDHEFVLAMVSELARDATAAALHAGDPDDAVVLAELGRGVMLHHVTSYYTEFDEVARTAPTLAGRLRTTLSALNEDGVTPPPPDPVPDAREAAEPADPQTDLVTALTGRRHLIDRLAQILDDVRALPGLTRFALPPQPAELRAEAAEGPVVIVNVSRHRCDALLVGADGVTHVPLPDLRHADVTARARQLVTATADGDEETVRTILRWLWATTVGPVLARLGMAATAAGGRLPRVWWVPTGMLAAMPLHAATDDNHCALDLVVSSFAPTIRSLGHSRRTRTTSLPRRLCLVLPSPDDRSGLPAARREAHRLRERFGADHTDLIAAEAGAATVAAALPGHAWAHFACHARSDLADPSNSRLLLSSAADGALTVERLVRLRADGGELAFLSACETAMSGPHLADEAVHLAAGFLTAGFGQVIATLWAVKDPVARRTTGEVYATLIDQRGDTAPVAAADALHRAALAARARYPDAPTAWTAYIHLGR</sequence>
<feature type="region of interest" description="Disordered" evidence="1">
    <location>
        <begin position="610"/>
        <end position="638"/>
    </location>
</feature>
<dbReference type="InterPro" id="IPR024983">
    <property type="entry name" value="CHAT_dom"/>
</dbReference>
<dbReference type="RefSeq" id="WP_212818660.1">
    <property type="nucleotide sequence ID" value="NZ_AP023359.1"/>
</dbReference>
<evidence type="ECO:0000259" key="2">
    <source>
        <dbReference type="Pfam" id="PF12770"/>
    </source>
</evidence>
<keyword evidence="4" id="KW-1185">Reference proteome</keyword>
<dbReference type="Pfam" id="PF12770">
    <property type="entry name" value="CHAT"/>
    <property type="match status" value="1"/>
</dbReference>
<dbReference type="Gene3D" id="1.25.40.10">
    <property type="entry name" value="Tetratricopeptide repeat domain"/>
    <property type="match status" value="1"/>
</dbReference>
<accession>A0A810N8P1</accession>
<evidence type="ECO:0000256" key="1">
    <source>
        <dbReference type="SAM" id="MobiDB-lite"/>
    </source>
</evidence>
<evidence type="ECO:0000313" key="4">
    <source>
        <dbReference type="Proteomes" id="UP000680866"/>
    </source>
</evidence>
<dbReference type="InterPro" id="IPR011990">
    <property type="entry name" value="TPR-like_helical_dom_sf"/>
</dbReference>